<organism evidence="4 5">
    <name type="scientific">Candidatus Scatomorpha intestinavium</name>
    <dbReference type="NCBI Taxonomy" id="2840922"/>
    <lineage>
        <taxon>Bacteria</taxon>
        <taxon>Bacillati</taxon>
        <taxon>Bacillota</taxon>
        <taxon>Clostridia</taxon>
        <taxon>Eubacteriales</taxon>
        <taxon>Candidatus Scatomorpha</taxon>
    </lineage>
</organism>
<dbReference type="InterPro" id="IPR003593">
    <property type="entry name" value="AAA+_ATPase"/>
</dbReference>
<protein>
    <submittedName>
        <fullName evidence="4">Stage III sporulation protein AB</fullName>
    </submittedName>
</protein>
<dbReference type="SUPFAM" id="SSF52540">
    <property type="entry name" value="P-loop containing nucleoside triphosphate hydrolases"/>
    <property type="match status" value="1"/>
</dbReference>
<reference evidence="4" key="2">
    <citation type="journal article" date="2021" name="PeerJ">
        <title>Extensive microbial diversity within the chicken gut microbiome revealed by metagenomics and culture.</title>
        <authorList>
            <person name="Gilroy R."/>
            <person name="Ravi A."/>
            <person name="Getino M."/>
            <person name="Pursley I."/>
            <person name="Horton D.L."/>
            <person name="Alikhan N.F."/>
            <person name="Baker D."/>
            <person name="Gharbi K."/>
            <person name="Hall N."/>
            <person name="Watson M."/>
            <person name="Adriaenssens E.M."/>
            <person name="Foster-Nyarko E."/>
            <person name="Jarju S."/>
            <person name="Secka A."/>
            <person name="Antonio M."/>
            <person name="Oren A."/>
            <person name="Chaudhuri R.R."/>
            <person name="La Ragione R."/>
            <person name="Hildebrand F."/>
            <person name="Pallen M.J."/>
        </authorList>
    </citation>
    <scope>NUCLEOTIDE SEQUENCE</scope>
    <source>
        <strain evidence="4">ChiBcolR7-354</strain>
    </source>
</reference>
<name>A0A9D1CT67_9FIRM</name>
<evidence type="ECO:0000256" key="2">
    <source>
        <dbReference type="ARBA" id="ARBA00022840"/>
    </source>
</evidence>
<gene>
    <name evidence="4" type="ORF">IAB77_05785</name>
</gene>
<proteinExistence type="predicted"/>
<keyword evidence="2" id="KW-0067">ATP-binding</keyword>
<accession>A0A9D1CT67</accession>
<dbReference type="Pfam" id="PF19568">
    <property type="entry name" value="Spore_III_AA"/>
    <property type="match status" value="1"/>
</dbReference>
<feature type="domain" description="AAA+ ATPase" evidence="3">
    <location>
        <begin position="142"/>
        <end position="288"/>
    </location>
</feature>
<keyword evidence="1" id="KW-0547">Nucleotide-binding</keyword>
<dbReference type="InterPro" id="IPR045735">
    <property type="entry name" value="Spore_III_AA_AAA+_ATPase"/>
</dbReference>
<dbReference type="Proteomes" id="UP000824262">
    <property type="component" value="Unassembled WGS sequence"/>
</dbReference>
<comment type="caution">
    <text evidence="4">The sequence shown here is derived from an EMBL/GenBank/DDBJ whole genome shotgun (WGS) entry which is preliminary data.</text>
</comment>
<dbReference type="AlphaFoldDB" id="A0A9D1CT67"/>
<dbReference type="Gene3D" id="3.40.50.300">
    <property type="entry name" value="P-loop containing nucleotide triphosphate hydrolases"/>
    <property type="match status" value="1"/>
</dbReference>
<evidence type="ECO:0000313" key="5">
    <source>
        <dbReference type="Proteomes" id="UP000824262"/>
    </source>
</evidence>
<sequence length="298" mass="31515">MRGDKSFENAAALLPRGIREAFLSLGAAEMEQAEEFRLRSGSRPAVLLPEGERELGTREVTPEDLASLIETATHGSAHTALALVRAGYVPLAGGCRLGLCGEMTAGADGELALRRLSSAAVRIARERRCCGDALRRALFSGGFQDTLIVSPPGAGKTTLLREIVRLLSESGERVAVADERGEIAAVSGGRAHFDVGPCTDVMTGAPKADAALMLIRSMNPTVLAMDEITSAGDVEAVMGAAGCGVRLIATAHGGSVGSLRRRGLYRRLLDEGIFARFVSVRRRADGIREYEVKELDGL</sequence>
<dbReference type="GO" id="GO:0005524">
    <property type="term" value="F:ATP binding"/>
    <property type="evidence" value="ECO:0007669"/>
    <property type="project" value="UniProtKB-KW"/>
</dbReference>
<evidence type="ECO:0000313" key="4">
    <source>
        <dbReference type="EMBL" id="HIQ78754.1"/>
    </source>
</evidence>
<dbReference type="PANTHER" id="PTHR20953">
    <property type="entry name" value="KINASE-RELATED"/>
    <property type="match status" value="1"/>
</dbReference>
<dbReference type="EMBL" id="DVGA01000056">
    <property type="protein sequence ID" value="HIQ78754.1"/>
    <property type="molecule type" value="Genomic_DNA"/>
</dbReference>
<reference evidence="4" key="1">
    <citation type="submission" date="2020-10" db="EMBL/GenBank/DDBJ databases">
        <authorList>
            <person name="Gilroy R."/>
        </authorList>
    </citation>
    <scope>NUCLEOTIDE SEQUENCE</scope>
    <source>
        <strain evidence="4">ChiBcolR7-354</strain>
    </source>
</reference>
<evidence type="ECO:0000256" key="1">
    <source>
        <dbReference type="ARBA" id="ARBA00022741"/>
    </source>
</evidence>
<dbReference type="InterPro" id="IPR027417">
    <property type="entry name" value="P-loop_NTPase"/>
</dbReference>
<evidence type="ECO:0000259" key="3">
    <source>
        <dbReference type="SMART" id="SM00382"/>
    </source>
</evidence>
<dbReference type="SMART" id="SM00382">
    <property type="entry name" value="AAA"/>
    <property type="match status" value="1"/>
</dbReference>
<dbReference type="PANTHER" id="PTHR20953:SF3">
    <property type="entry name" value="P-LOOP CONTAINING NUCLEOSIDE TRIPHOSPHATE HYDROLASES SUPERFAMILY PROTEIN"/>
    <property type="match status" value="1"/>
</dbReference>